<dbReference type="InterPro" id="IPR055414">
    <property type="entry name" value="LRR_R13L4/SHOC2-like"/>
</dbReference>
<evidence type="ECO:0000256" key="1">
    <source>
        <dbReference type="ARBA" id="ARBA00008894"/>
    </source>
</evidence>
<evidence type="ECO:0000256" key="3">
    <source>
        <dbReference type="ARBA" id="ARBA00022737"/>
    </source>
</evidence>
<dbReference type="Gene3D" id="1.10.8.430">
    <property type="entry name" value="Helical domain of apoptotic protease-activating factors"/>
    <property type="match status" value="1"/>
</dbReference>
<comment type="similarity">
    <text evidence="1">Belongs to the disease resistance NB-LRR family.</text>
</comment>
<keyword evidence="3" id="KW-0677">Repeat</keyword>
<dbReference type="InterPro" id="IPR050905">
    <property type="entry name" value="Plant_NBS-LRR"/>
</dbReference>
<feature type="region of interest" description="Disordered" evidence="7">
    <location>
        <begin position="78"/>
        <end position="100"/>
    </location>
</feature>
<dbReference type="InterPro" id="IPR057135">
    <property type="entry name" value="At4g27190-like_LRR"/>
</dbReference>
<dbReference type="SUPFAM" id="SSF52540">
    <property type="entry name" value="P-loop containing nucleoside triphosphate hydrolases"/>
    <property type="match status" value="1"/>
</dbReference>
<dbReference type="PRINTS" id="PR00364">
    <property type="entry name" value="DISEASERSIST"/>
</dbReference>
<evidence type="ECO:0000256" key="4">
    <source>
        <dbReference type="ARBA" id="ARBA00022741"/>
    </source>
</evidence>
<dbReference type="InterPro" id="IPR032675">
    <property type="entry name" value="LRR_dom_sf"/>
</dbReference>
<comment type="caution">
    <text evidence="11">The sequence shown here is derived from an EMBL/GenBank/DDBJ whole genome shotgun (WGS) entry which is preliminary data.</text>
</comment>
<accession>A0A6A6MYC2</accession>
<dbReference type="SUPFAM" id="SSF52058">
    <property type="entry name" value="L domain-like"/>
    <property type="match status" value="1"/>
</dbReference>
<dbReference type="Pfam" id="PF23247">
    <property type="entry name" value="LRR_RPS2"/>
    <property type="match status" value="1"/>
</dbReference>
<reference evidence="11 12" key="1">
    <citation type="journal article" date="2020" name="Mol. Plant">
        <title>The Chromosome-Based Rubber Tree Genome Provides New Insights into Spurge Genome Evolution and Rubber Biosynthesis.</title>
        <authorList>
            <person name="Liu J."/>
            <person name="Shi C."/>
            <person name="Shi C.C."/>
            <person name="Li W."/>
            <person name="Zhang Q.J."/>
            <person name="Zhang Y."/>
            <person name="Li K."/>
            <person name="Lu H.F."/>
            <person name="Shi C."/>
            <person name="Zhu S.T."/>
            <person name="Xiao Z.Y."/>
            <person name="Nan H."/>
            <person name="Yue Y."/>
            <person name="Zhu X.G."/>
            <person name="Wu Y."/>
            <person name="Hong X.N."/>
            <person name="Fan G.Y."/>
            <person name="Tong Y."/>
            <person name="Zhang D."/>
            <person name="Mao C.L."/>
            <person name="Liu Y.L."/>
            <person name="Hao S.J."/>
            <person name="Liu W.Q."/>
            <person name="Lv M.Q."/>
            <person name="Zhang H.B."/>
            <person name="Liu Y."/>
            <person name="Hu-Tang G.R."/>
            <person name="Wang J.P."/>
            <person name="Wang J.H."/>
            <person name="Sun Y.H."/>
            <person name="Ni S.B."/>
            <person name="Chen W.B."/>
            <person name="Zhang X.C."/>
            <person name="Jiao Y.N."/>
            <person name="Eichler E.E."/>
            <person name="Li G.H."/>
            <person name="Liu X."/>
            <person name="Gao L.Z."/>
        </authorList>
    </citation>
    <scope>NUCLEOTIDE SEQUENCE [LARGE SCALE GENOMIC DNA]</scope>
    <source>
        <strain evidence="12">cv. GT1</strain>
        <tissue evidence="11">Leaf</tissue>
    </source>
</reference>
<feature type="compositionally biased region" description="Polar residues" evidence="7">
    <location>
        <begin position="80"/>
        <end position="96"/>
    </location>
</feature>
<feature type="domain" description="Disease resistance R13L4/SHOC-2-like LRR" evidence="10">
    <location>
        <begin position="311"/>
        <end position="409"/>
    </location>
</feature>
<dbReference type="Proteomes" id="UP000467840">
    <property type="component" value="Chromosome 10"/>
</dbReference>
<dbReference type="Pfam" id="PF00931">
    <property type="entry name" value="NB-ARC"/>
    <property type="match status" value="1"/>
</dbReference>
<sequence>MRRPGRPKDDEFWQYVDRTGGNFKCSFCNILLRGNPSITRIKFHFSGIQRRGIQICKQVPLNVKEAAVEAIQGVNKNHRTIPSSSTNEDYNPISRQQNHEAENRVRYEEGMQMEVQQEGEVGMENRVENHVGQSVQFVETKGEKFLTTKLKDFSIHKLQDTIARMVNLDLSSVDDKHIRAARLFEVLKDKNFVLILDDMWNYVPLEMVGIPDNMKRWKLVLTTRSLNVCPKMYCQKNIKVKPLLVDASWELFLQELGHQIVPSLEKIAKSIVSECKGLPLGIKQLHGLKMLDLSWTAIENLPTSISYLVNLRALLLRRCQALRHVPSLAALRALKKLDLHGSGVEKVPKGIKLLSNLSYLDLCGTNIEELQPGILPKLSQLRFLRLGFSFTVEGKEVASLRKLEELECRFHDVGELNAFMTCKPSTSQMRWRLFVGQSKQMDGGCFNDFGVYFNNCSISEEGNAIPLPRDVKSLKFYKCNIESGSLCLGNAIELEHFDIDDCEGLERLFSLSSPASVFKTLENIQIRNLKDLYFLFGEGGRKFNGDIPLTVPLSLTHGTFSLLKEFQIRNCPSMKKLFPQSLMSNLQNLEEISVGNCNNMEELIASEEGQESYNCNNGNSCIFTLQN</sequence>
<dbReference type="PANTHER" id="PTHR33463:SF187">
    <property type="entry name" value="AND NB-ARC DOMAIN DISEASE RESISTANCE PROTEIN, PUTATIVE-RELATED"/>
    <property type="match status" value="1"/>
</dbReference>
<keyword evidence="4" id="KW-0547">Nucleotide-binding</keyword>
<dbReference type="Gene3D" id="3.80.10.10">
    <property type="entry name" value="Ribonuclease Inhibitor"/>
    <property type="match status" value="2"/>
</dbReference>
<keyword evidence="6" id="KW-0067">ATP-binding</keyword>
<dbReference type="InterPro" id="IPR042197">
    <property type="entry name" value="Apaf_helical"/>
</dbReference>
<evidence type="ECO:0000259" key="8">
    <source>
        <dbReference type="Pfam" id="PF00931"/>
    </source>
</evidence>
<dbReference type="InterPro" id="IPR002182">
    <property type="entry name" value="NB-ARC"/>
</dbReference>
<protein>
    <submittedName>
        <fullName evidence="11">Uncharacterized protein</fullName>
    </submittedName>
</protein>
<evidence type="ECO:0000259" key="9">
    <source>
        <dbReference type="Pfam" id="PF23247"/>
    </source>
</evidence>
<organism evidence="11 12">
    <name type="scientific">Hevea brasiliensis</name>
    <name type="common">Para rubber tree</name>
    <name type="synonym">Siphonia brasiliensis</name>
    <dbReference type="NCBI Taxonomy" id="3981"/>
    <lineage>
        <taxon>Eukaryota</taxon>
        <taxon>Viridiplantae</taxon>
        <taxon>Streptophyta</taxon>
        <taxon>Embryophyta</taxon>
        <taxon>Tracheophyta</taxon>
        <taxon>Spermatophyta</taxon>
        <taxon>Magnoliopsida</taxon>
        <taxon>eudicotyledons</taxon>
        <taxon>Gunneridae</taxon>
        <taxon>Pentapetalae</taxon>
        <taxon>rosids</taxon>
        <taxon>fabids</taxon>
        <taxon>Malpighiales</taxon>
        <taxon>Euphorbiaceae</taxon>
        <taxon>Crotonoideae</taxon>
        <taxon>Micrandreae</taxon>
        <taxon>Hevea</taxon>
    </lineage>
</organism>
<name>A0A6A6MYC2_HEVBR</name>
<dbReference type="GO" id="GO:0006952">
    <property type="term" value="P:defense response"/>
    <property type="evidence" value="ECO:0007669"/>
    <property type="project" value="UniProtKB-KW"/>
</dbReference>
<dbReference type="InterPro" id="IPR003591">
    <property type="entry name" value="Leu-rich_rpt_typical-subtyp"/>
</dbReference>
<keyword evidence="5" id="KW-0611">Plant defense</keyword>
<feature type="domain" description="NB-ARC" evidence="8">
    <location>
        <begin position="151"/>
        <end position="256"/>
    </location>
</feature>
<dbReference type="InterPro" id="IPR027417">
    <property type="entry name" value="P-loop_NTPase"/>
</dbReference>
<evidence type="ECO:0000313" key="11">
    <source>
        <dbReference type="EMBL" id="KAF2318801.1"/>
    </source>
</evidence>
<evidence type="ECO:0000259" key="10">
    <source>
        <dbReference type="Pfam" id="PF23598"/>
    </source>
</evidence>
<dbReference type="PANTHER" id="PTHR33463">
    <property type="entry name" value="NB-ARC DOMAIN-CONTAINING PROTEIN-RELATED"/>
    <property type="match status" value="1"/>
</dbReference>
<evidence type="ECO:0000256" key="2">
    <source>
        <dbReference type="ARBA" id="ARBA00022614"/>
    </source>
</evidence>
<dbReference type="EMBL" id="JAAGAX010000003">
    <property type="protein sequence ID" value="KAF2318801.1"/>
    <property type="molecule type" value="Genomic_DNA"/>
</dbReference>
<keyword evidence="2" id="KW-0433">Leucine-rich repeat</keyword>
<dbReference type="AlphaFoldDB" id="A0A6A6MYC2"/>
<gene>
    <name evidence="11" type="ORF">GH714_010797</name>
</gene>
<feature type="domain" description="Disease resistance protein At4g27190-like leucine-rich repeats" evidence="9">
    <location>
        <begin position="559"/>
        <end position="598"/>
    </location>
</feature>
<dbReference type="Pfam" id="PF23598">
    <property type="entry name" value="LRR_14"/>
    <property type="match status" value="1"/>
</dbReference>
<evidence type="ECO:0000256" key="5">
    <source>
        <dbReference type="ARBA" id="ARBA00022821"/>
    </source>
</evidence>
<evidence type="ECO:0000313" key="12">
    <source>
        <dbReference type="Proteomes" id="UP000467840"/>
    </source>
</evidence>
<evidence type="ECO:0000256" key="6">
    <source>
        <dbReference type="ARBA" id="ARBA00022840"/>
    </source>
</evidence>
<keyword evidence="12" id="KW-1185">Reference proteome</keyword>
<dbReference type="SMART" id="SM00369">
    <property type="entry name" value="LRR_TYP"/>
    <property type="match status" value="3"/>
</dbReference>
<evidence type="ECO:0000256" key="7">
    <source>
        <dbReference type="SAM" id="MobiDB-lite"/>
    </source>
</evidence>
<dbReference type="GO" id="GO:0005524">
    <property type="term" value="F:ATP binding"/>
    <property type="evidence" value="ECO:0007669"/>
    <property type="project" value="UniProtKB-KW"/>
</dbReference>
<dbReference type="GO" id="GO:0043531">
    <property type="term" value="F:ADP binding"/>
    <property type="evidence" value="ECO:0007669"/>
    <property type="project" value="InterPro"/>
</dbReference>
<dbReference type="Gene3D" id="3.40.50.300">
    <property type="entry name" value="P-loop containing nucleotide triphosphate hydrolases"/>
    <property type="match status" value="1"/>
</dbReference>
<proteinExistence type="inferred from homology"/>